<reference evidence="1 2" key="1">
    <citation type="submission" date="2021-06" db="EMBL/GenBank/DDBJ databases">
        <title>Caerostris darwini draft genome.</title>
        <authorList>
            <person name="Kono N."/>
            <person name="Arakawa K."/>
        </authorList>
    </citation>
    <scope>NUCLEOTIDE SEQUENCE [LARGE SCALE GENOMIC DNA]</scope>
</reference>
<comment type="caution">
    <text evidence="1">The sequence shown here is derived from an EMBL/GenBank/DDBJ whole genome shotgun (WGS) entry which is preliminary data.</text>
</comment>
<keyword evidence="2" id="KW-1185">Reference proteome</keyword>
<gene>
    <name evidence="1" type="ORF">CDAR_378681</name>
</gene>
<organism evidence="1 2">
    <name type="scientific">Caerostris darwini</name>
    <dbReference type="NCBI Taxonomy" id="1538125"/>
    <lineage>
        <taxon>Eukaryota</taxon>
        <taxon>Metazoa</taxon>
        <taxon>Ecdysozoa</taxon>
        <taxon>Arthropoda</taxon>
        <taxon>Chelicerata</taxon>
        <taxon>Arachnida</taxon>
        <taxon>Araneae</taxon>
        <taxon>Araneomorphae</taxon>
        <taxon>Entelegynae</taxon>
        <taxon>Araneoidea</taxon>
        <taxon>Araneidae</taxon>
        <taxon>Caerostris</taxon>
    </lineage>
</organism>
<dbReference type="EMBL" id="BPLQ01000844">
    <property type="protein sequence ID" value="GIX75700.1"/>
    <property type="molecule type" value="Genomic_DNA"/>
</dbReference>
<sequence length="100" mass="11243">MVCCRQEHLFIVSWQSSKEAAEEKRKRFLGNVNRVRGVIFPNAVLISVHAARPLGLTSDSSERLMVARLINCITPLLDTVFPRRCATALSPAPLAKRRQE</sequence>
<proteinExistence type="predicted"/>
<evidence type="ECO:0000313" key="1">
    <source>
        <dbReference type="EMBL" id="GIX75700.1"/>
    </source>
</evidence>
<evidence type="ECO:0000313" key="2">
    <source>
        <dbReference type="Proteomes" id="UP001054837"/>
    </source>
</evidence>
<accession>A0AAV4MTE3</accession>
<dbReference type="AlphaFoldDB" id="A0AAV4MTE3"/>
<protein>
    <submittedName>
        <fullName evidence="1">Uncharacterized protein</fullName>
    </submittedName>
</protein>
<dbReference type="Proteomes" id="UP001054837">
    <property type="component" value="Unassembled WGS sequence"/>
</dbReference>
<name>A0AAV4MTE3_9ARAC</name>